<feature type="domain" description="Histidine kinase" evidence="5">
    <location>
        <begin position="176"/>
        <end position="427"/>
    </location>
</feature>
<dbReference type="GO" id="GO:0000155">
    <property type="term" value="F:phosphorelay sensor kinase activity"/>
    <property type="evidence" value="ECO:0007669"/>
    <property type="project" value="InterPro"/>
</dbReference>
<dbReference type="CDD" id="cd16943">
    <property type="entry name" value="HATPase_AtoS-like"/>
    <property type="match status" value="1"/>
</dbReference>
<dbReference type="AlphaFoldDB" id="A0A4Q9QVG5"/>
<evidence type="ECO:0000313" key="7">
    <source>
        <dbReference type="EMBL" id="TBU86919.1"/>
    </source>
</evidence>
<dbReference type="EMBL" id="QJUL01000044">
    <property type="protein sequence ID" value="TBU86919.1"/>
    <property type="molecule type" value="Genomic_DNA"/>
</dbReference>
<dbReference type="OrthoDB" id="1931120at2"/>
<reference evidence="7 8" key="1">
    <citation type="submission" date="2018-06" db="EMBL/GenBank/DDBJ databases">
        <title>Three novel Pseudomonas species isolated from symptomatic oak.</title>
        <authorList>
            <person name="Bueno-Gonzalez V."/>
            <person name="Brady C."/>
        </authorList>
    </citation>
    <scope>NUCLEOTIDE SEQUENCE [LARGE SCALE GENOMIC DNA]</scope>
    <source>
        <strain evidence="7 8">P6B</strain>
    </source>
</reference>
<dbReference type="InterPro" id="IPR004358">
    <property type="entry name" value="Sig_transdc_His_kin-like_C"/>
</dbReference>
<evidence type="ECO:0000313" key="8">
    <source>
        <dbReference type="Proteomes" id="UP000293172"/>
    </source>
</evidence>
<dbReference type="EC" id="2.7.13.3" evidence="2"/>
<evidence type="ECO:0000259" key="5">
    <source>
        <dbReference type="PROSITE" id="PS50109"/>
    </source>
</evidence>
<comment type="caution">
    <text evidence="7">The sequence shown here is derived from an EMBL/GenBank/DDBJ whole genome shotgun (WGS) entry which is preliminary data.</text>
</comment>
<accession>A0A4Q9QVG5</accession>
<dbReference type="CDD" id="cd00082">
    <property type="entry name" value="HisKA"/>
    <property type="match status" value="1"/>
</dbReference>
<dbReference type="SUPFAM" id="SSF55874">
    <property type="entry name" value="ATPase domain of HSP90 chaperone/DNA topoisomerase II/histidine kinase"/>
    <property type="match status" value="1"/>
</dbReference>
<dbReference type="InterPro" id="IPR000644">
    <property type="entry name" value="CBS_dom"/>
</dbReference>
<dbReference type="Gene3D" id="3.10.580.10">
    <property type="entry name" value="CBS-domain"/>
    <property type="match status" value="1"/>
</dbReference>
<dbReference type="Gene3D" id="3.30.565.10">
    <property type="entry name" value="Histidine kinase-like ATPase, C-terminal domain"/>
    <property type="match status" value="1"/>
</dbReference>
<dbReference type="PANTHER" id="PTHR43065:SF50">
    <property type="entry name" value="HISTIDINE KINASE"/>
    <property type="match status" value="1"/>
</dbReference>
<evidence type="ECO:0000256" key="4">
    <source>
        <dbReference type="PROSITE-ProRule" id="PRU00703"/>
    </source>
</evidence>
<dbReference type="InterPro" id="IPR005467">
    <property type="entry name" value="His_kinase_dom"/>
</dbReference>
<dbReference type="PROSITE" id="PS51371">
    <property type="entry name" value="CBS"/>
    <property type="match status" value="1"/>
</dbReference>
<keyword evidence="4" id="KW-0129">CBS domain</keyword>
<dbReference type="RefSeq" id="WP_131198999.1">
    <property type="nucleotide sequence ID" value="NZ_QJUL01000044.1"/>
</dbReference>
<evidence type="ECO:0000256" key="3">
    <source>
        <dbReference type="ARBA" id="ARBA00022553"/>
    </source>
</evidence>
<evidence type="ECO:0000256" key="1">
    <source>
        <dbReference type="ARBA" id="ARBA00000085"/>
    </source>
</evidence>
<dbReference type="Pfam" id="PF02518">
    <property type="entry name" value="HATPase_c"/>
    <property type="match status" value="1"/>
</dbReference>
<dbReference type="SUPFAM" id="SSF47384">
    <property type="entry name" value="Homodimeric domain of signal transducing histidine kinase"/>
    <property type="match status" value="1"/>
</dbReference>
<name>A0A4Q9QVG5_9GAMM</name>
<evidence type="ECO:0000256" key="2">
    <source>
        <dbReference type="ARBA" id="ARBA00012438"/>
    </source>
</evidence>
<organism evidence="7 8">
    <name type="scientific">Phytopseudomonas dryadis</name>
    <dbReference type="NCBI Taxonomy" id="2487520"/>
    <lineage>
        <taxon>Bacteria</taxon>
        <taxon>Pseudomonadati</taxon>
        <taxon>Pseudomonadota</taxon>
        <taxon>Gammaproteobacteria</taxon>
        <taxon>Pseudomonadales</taxon>
        <taxon>Pseudomonadaceae</taxon>
        <taxon>Phytopseudomonas</taxon>
    </lineage>
</organism>
<dbReference type="InterPro" id="IPR003661">
    <property type="entry name" value="HisK_dim/P_dom"/>
</dbReference>
<dbReference type="InterPro" id="IPR046342">
    <property type="entry name" value="CBS_dom_sf"/>
</dbReference>
<sequence>MNTAASALLRLLRPVAPLAPAMSIADVADRLLTTEHKAFLSLPIVDSQGAPLGLVSRTTLQDIFMQRFGRDLRGRHPVSEVMNTAPLVVGLDTDLETAARQITARLQYPITEDFILVDAQGRYCGLGTVLDLLKAMEARIAQRNSVLRKALVELKESQAQLVQSEKMASLGQMVAGVAHELNTPLGYVQNNVQLLRELSAPLFELATAQAALADCLADPGCDEVRLQTAQDVAASARERAAPESLQADLEQLFDDTLYGLQQIGELVVGLKDFARLDRAMSEDIDLNDCVRSALVIARNGVKDRAEVDLQLGPLPRIPCAPSQINQVLLNLLSNAAQAIDGFGLIRVKTWAEDAALFISVQDNGRGMSRDVQARIFDPFFTTKPVGQGTGLGLSISFKIIQDHGGLIRVVSEPGRGTRFLIRLPRPQVAAAAELKRSA</sequence>
<gene>
    <name evidence="7" type="ORF">DNK44_21615</name>
</gene>
<dbReference type="Pfam" id="PF00571">
    <property type="entry name" value="CBS"/>
    <property type="match status" value="2"/>
</dbReference>
<dbReference type="InterPro" id="IPR036097">
    <property type="entry name" value="HisK_dim/P_sf"/>
</dbReference>
<dbReference type="SMART" id="SM00387">
    <property type="entry name" value="HATPase_c"/>
    <property type="match status" value="1"/>
</dbReference>
<evidence type="ECO:0000259" key="6">
    <source>
        <dbReference type="PROSITE" id="PS51371"/>
    </source>
</evidence>
<dbReference type="PROSITE" id="PS50109">
    <property type="entry name" value="HIS_KIN"/>
    <property type="match status" value="1"/>
</dbReference>
<proteinExistence type="predicted"/>
<keyword evidence="3" id="KW-0597">Phosphoprotein</keyword>
<dbReference type="InterPro" id="IPR003594">
    <property type="entry name" value="HATPase_dom"/>
</dbReference>
<feature type="domain" description="CBS" evidence="6">
    <location>
        <begin position="11"/>
        <end position="72"/>
    </location>
</feature>
<dbReference type="Gene3D" id="1.10.287.130">
    <property type="match status" value="1"/>
</dbReference>
<dbReference type="Proteomes" id="UP000293172">
    <property type="component" value="Unassembled WGS sequence"/>
</dbReference>
<dbReference type="PRINTS" id="PR00344">
    <property type="entry name" value="BCTRLSENSOR"/>
</dbReference>
<protein>
    <recommendedName>
        <fullName evidence="2">histidine kinase</fullName>
        <ecNumber evidence="2">2.7.13.3</ecNumber>
    </recommendedName>
</protein>
<dbReference type="SMART" id="SM00388">
    <property type="entry name" value="HisKA"/>
    <property type="match status" value="1"/>
</dbReference>
<comment type="catalytic activity">
    <reaction evidence="1">
        <text>ATP + protein L-histidine = ADP + protein N-phospho-L-histidine.</text>
        <dbReference type="EC" id="2.7.13.3"/>
    </reaction>
</comment>
<dbReference type="InterPro" id="IPR036890">
    <property type="entry name" value="HATPase_C_sf"/>
</dbReference>
<dbReference type="SUPFAM" id="SSF54631">
    <property type="entry name" value="CBS-domain pair"/>
    <property type="match status" value="1"/>
</dbReference>
<dbReference type="PANTHER" id="PTHR43065">
    <property type="entry name" value="SENSOR HISTIDINE KINASE"/>
    <property type="match status" value="1"/>
</dbReference>